<dbReference type="FunFam" id="1.25.40.10:FF:000393">
    <property type="entry name" value="Pentatricopeptide repeat-containing protein At1g20230"/>
    <property type="match status" value="2"/>
</dbReference>
<proteinExistence type="inferred from homology"/>
<gene>
    <name evidence="6" type="ORF">CASFOL_010006</name>
</gene>
<dbReference type="SMART" id="SM00767">
    <property type="entry name" value="DCD"/>
    <property type="match status" value="1"/>
</dbReference>
<dbReference type="PANTHER" id="PTHR47926:SF389">
    <property type="entry name" value="PENTATRICOPEPTIDE PROTEIN-RELATED"/>
    <property type="match status" value="1"/>
</dbReference>
<dbReference type="AlphaFoldDB" id="A0ABD3DRD1"/>
<feature type="compositionally biased region" description="Basic and acidic residues" evidence="4">
    <location>
        <begin position="779"/>
        <end position="801"/>
    </location>
</feature>
<feature type="compositionally biased region" description="Polar residues" evidence="4">
    <location>
        <begin position="828"/>
        <end position="841"/>
    </location>
</feature>
<reference evidence="7" key="1">
    <citation type="journal article" date="2024" name="IScience">
        <title>Strigolactones Initiate the Formation of Haustorium-like Structures in Castilleja.</title>
        <authorList>
            <person name="Buerger M."/>
            <person name="Peterson D."/>
            <person name="Chory J."/>
        </authorList>
    </citation>
    <scope>NUCLEOTIDE SEQUENCE [LARGE SCALE GENOMIC DNA]</scope>
</reference>
<feature type="repeat" description="PPR" evidence="3">
    <location>
        <begin position="499"/>
        <end position="533"/>
    </location>
</feature>
<evidence type="ECO:0000313" key="6">
    <source>
        <dbReference type="EMBL" id="KAL3644826.1"/>
    </source>
</evidence>
<evidence type="ECO:0000259" key="5">
    <source>
        <dbReference type="PROSITE" id="PS51222"/>
    </source>
</evidence>
<dbReference type="PROSITE" id="PS51222">
    <property type="entry name" value="DCD"/>
    <property type="match status" value="1"/>
</dbReference>
<comment type="similarity">
    <text evidence="2">Belongs to the PPR family. PCMP-E subfamily.</text>
</comment>
<dbReference type="Proteomes" id="UP001632038">
    <property type="component" value="Unassembled WGS sequence"/>
</dbReference>
<feature type="repeat" description="PPR" evidence="3">
    <location>
        <begin position="259"/>
        <end position="293"/>
    </location>
</feature>
<feature type="region of interest" description="Disordered" evidence="4">
    <location>
        <begin position="825"/>
        <end position="888"/>
    </location>
</feature>
<evidence type="ECO:0000256" key="1">
    <source>
        <dbReference type="ARBA" id="ARBA00022737"/>
    </source>
</evidence>
<feature type="repeat" description="PPR" evidence="3">
    <location>
        <begin position="534"/>
        <end position="569"/>
    </location>
</feature>
<dbReference type="Pfam" id="PF01535">
    <property type="entry name" value="PPR"/>
    <property type="match status" value="5"/>
</dbReference>
<feature type="repeat" description="PPR" evidence="3">
    <location>
        <begin position="224"/>
        <end position="258"/>
    </location>
</feature>
<dbReference type="InterPro" id="IPR046960">
    <property type="entry name" value="PPR_At4g14850-like_plant"/>
</dbReference>
<evidence type="ECO:0000256" key="4">
    <source>
        <dbReference type="SAM" id="MobiDB-lite"/>
    </source>
</evidence>
<dbReference type="InterPro" id="IPR011990">
    <property type="entry name" value="TPR-like_helical_dom_sf"/>
</dbReference>
<dbReference type="NCBIfam" id="TIGR00756">
    <property type="entry name" value="PPR"/>
    <property type="match status" value="5"/>
</dbReference>
<sequence length="1242" mass="140131">MIIPSFLHERSFSKLPRLSTPLFCARCQPHISKSHHFQTTHTQSNNGELIYFFDHLIQRCASIIDRGFNFNRPFKQIHSQIILTSSFFSPFLSARLISAYAKLSLMDDARKVFDTCPEVCSSSSLFWNSMLRAYVSGFKHGNALELYHMMRKLNVQPDGFSFPLIIKACTMMTNARLCQIVHCHVIQMSLAKNLHVGNELVGMYAEIGWTQVASKVFDQMPLRSHVSWNVMISGFAKNNDCDSALGMFRRMENEGWVPNAVTWTSLISSFSRCGFIDKTWDLYVLMREKGVDFTAESVAVVSSVCPETPLKGEIVHEHVITAGFENYIFVRNALITMYGRNGYVEKAEYLFSELESKSIVSWNALISAYAHSGFCDEAYNAFTRLKNLNGNLTVRPNVVTWTAVINGFAIAGHNKEMTLELFRQMQFARVSANSVTVGSVLSVCAELSALPLGREIHARAIRKTMDNDILVTNGVINMYMKCGSLKTGHSVFQRMCSRDVTSWNIMITGFGMHGLGNMGLDFFYRMMKLGYNPDEITFVAVLSACSHSGLVSEGRDIFYRMIREFEIEPRVEHYSCMVDLYGRAGLIEEASEILKSMPMEPNTQVWGALLSSCKMHKSTSFAEETASRIFDLDGQGTGSYMLLSNLYASSGRWDESANVRMRARIRGLKKVPGQSWIEVKKKVYAFSAGKAEDLNVEELYGVLNDLNLHMVMQSCDASDAKEDYLILRGPYSIGPARTSMAPRKNKNKTSLGSEPTPEPVVTSKRKLRKCGKTSLSDESTSKDVISDPNKVEDEKIEDENKPVIPTPEVKKKPCTWLKLDRLNPPIVNKSTLSPLQSSTKLVNEAKPNARPQSTEDNDRKRKENGDKRMFGNKSPRPEKKEKRIADEDDEFDKNSLGGLIFMCNAKTKPDCFGYQLMGVPMNKKEVVMNVKPGLKLFLYDYDLKMLYGVFEASSPGGMKLEPKAFGGGFPAQVRFTVYKECPPLPESVFKKAIKDSYDQKNRKFKTELTVKQVHNLINLFCTAPRLNPNSQLSVQERNPVPPYPRQDPLFLTEQEYRNTGLLRQREPDKLDQELKYLLRNRPSTSINNPSSHPQNEPYFIGEKEYRAYGLREPAQQLPPNVSNDVANPYDEATTSLVSRYLGLPPHLVTTPAVPEPYVPTSYVSDLDRITTLPRTVPDGVNYNLHEQSGVDQRAYWVSAASHGDREPSIFDQRNSFQGESDLTPAPVSQLYSFGGQSVLHQR</sequence>
<dbReference type="FunFam" id="1.25.40.10:FF:000280">
    <property type="entry name" value="Pentatricopeptide repeat-containing protein"/>
    <property type="match status" value="1"/>
</dbReference>
<feature type="domain" description="DCD" evidence="5">
    <location>
        <begin position="894"/>
        <end position="1022"/>
    </location>
</feature>
<dbReference type="Pfam" id="PF10539">
    <property type="entry name" value="Dev_Cell_Death"/>
    <property type="match status" value="1"/>
</dbReference>
<feature type="compositionally biased region" description="Basic and acidic residues" evidence="4">
    <location>
        <begin position="856"/>
        <end position="885"/>
    </location>
</feature>
<dbReference type="InterPro" id="IPR013989">
    <property type="entry name" value="Dev_and_cell_death_domain"/>
</dbReference>
<evidence type="ECO:0000256" key="3">
    <source>
        <dbReference type="PROSITE-ProRule" id="PRU00708"/>
    </source>
</evidence>
<dbReference type="PROSITE" id="PS51375">
    <property type="entry name" value="PPR"/>
    <property type="match status" value="7"/>
</dbReference>
<evidence type="ECO:0000313" key="7">
    <source>
        <dbReference type="Proteomes" id="UP001632038"/>
    </source>
</evidence>
<protein>
    <recommendedName>
        <fullName evidence="5">DCD domain-containing protein</fullName>
    </recommendedName>
</protein>
<dbReference type="Pfam" id="PF20431">
    <property type="entry name" value="E_motif"/>
    <property type="match status" value="1"/>
</dbReference>
<dbReference type="PANTHER" id="PTHR47926">
    <property type="entry name" value="PENTATRICOPEPTIDE REPEAT-CONTAINING PROTEIN"/>
    <property type="match status" value="1"/>
</dbReference>
<keyword evidence="1" id="KW-0677">Repeat</keyword>
<feature type="repeat" description="PPR" evidence="3">
    <location>
        <begin position="397"/>
        <end position="432"/>
    </location>
</feature>
<organism evidence="6 7">
    <name type="scientific">Castilleja foliolosa</name>
    <dbReference type="NCBI Taxonomy" id="1961234"/>
    <lineage>
        <taxon>Eukaryota</taxon>
        <taxon>Viridiplantae</taxon>
        <taxon>Streptophyta</taxon>
        <taxon>Embryophyta</taxon>
        <taxon>Tracheophyta</taxon>
        <taxon>Spermatophyta</taxon>
        <taxon>Magnoliopsida</taxon>
        <taxon>eudicotyledons</taxon>
        <taxon>Gunneridae</taxon>
        <taxon>Pentapetalae</taxon>
        <taxon>asterids</taxon>
        <taxon>lamiids</taxon>
        <taxon>Lamiales</taxon>
        <taxon>Orobanchaceae</taxon>
        <taxon>Pedicularideae</taxon>
        <taxon>Castillejinae</taxon>
        <taxon>Castilleja</taxon>
    </lineage>
</organism>
<name>A0ABD3DRD1_9LAMI</name>
<dbReference type="FunFam" id="1.25.40.10:FF:000031">
    <property type="entry name" value="Pentatricopeptide repeat-containing protein mitochondrial"/>
    <property type="match status" value="1"/>
</dbReference>
<feature type="repeat" description="PPR" evidence="3">
    <location>
        <begin position="358"/>
        <end position="392"/>
    </location>
</feature>
<feature type="repeat" description="PPR" evidence="3">
    <location>
        <begin position="123"/>
        <end position="157"/>
    </location>
</feature>
<dbReference type="EMBL" id="JAVIJP010000013">
    <property type="protein sequence ID" value="KAL3644826.1"/>
    <property type="molecule type" value="Genomic_DNA"/>
</dbReference>
<dbReference type="InterPro" id="IPR002885">
    <property type="entry name" value="PPR_rpt"/>
</dbReference>
<accession>A0ABD3DRD1</accession>
<feature type="region of interest" description="Disordered" evidence="4">
    <location>
        <begin position="736"/>
        <end position="807"/>
    </location>
</feature>
<dbReference type="Pfam" id="PF13041">
    <property type="entry name" value="PPR_2"/>
    <property type="match status" value="2"/>
</dbReference>
<evidence type="ECO:0000256" key="2">
    <source>
        <dbReference type="ARBA" id="ARBA00061659"/>
    </source>
</evidence>
<dbReference type="InterPro" id="IPR046848">
    <property type="entry name" value="E_motif"/>
</dbReference>
<comment type="caution">
    <text evidence="6">The sequence shown here is derived from an EMBL/GenBank/DDBJ whole genome shotgun (WGS) entry which is preliminary data.</text>
</comment>
<keyword evidence="7" id="KW-1185">Reference proteome</keyword>
<dbReference type="Gene3D" id="1.25.40.10">
    <property type="entry name" value="Tetratricopeptide repeat domain"/>
    <property type="match status" value="5"/>
</dbReference>